<accession>M3B639</accession>
<organism evidence="4 5">
    <name type="scientific">Sphaerulina musiva (strain SO2202)</name>
    <name type="common">Poplar stem canker fungus</name>
    <name type="synonym">Septoria musiva</name>
    <dbReference type="NCBI Taxonomy" id="692275"/>
    <lineage>
        <taxon>Eukaryota</taxon>
        <taxon>Fungi</taxon>
        <taxon>Dikarya</taxon>
        <taxon>Ascomycota</taxon>
        <taxon>Pezizomycotina</taxon>
        <taxon>Dothideomycetes</taxon>
        <taxon>Dothideomycetidae</taxon>
        <taxon>Mycosphaerellales</taxon>
        <taxon>Mycosphaerellaceae</taxon>
        <taxon>Sphaerulina</taxon>
    </lineage>
</organism>
<dbReference type="EMBL" id="KB456261">
    <property type="protein sequence ID" value="EMF15282.1"/>
    <property type="molecule type" value="Genomic_DNA"/>
</dbReference>
<sequence length="245" mass="28311">MSLSTLALYNEPEYSDVTIQFSGRTVHCHKLVLCTKSDYFKKLCGPGSHFAEGNTKVVELKEDDPDAVEYVLRYIYSGQSQTDEDGNWQLQLEVAKTAQKYLLLDLAAIAKEKFMRVASAVIEPEAVFATITQIRQNTLESDHLNVAQQLETKHLLPLLKVPGYRDVIDQDKSIMWNHLDQFRDFMSSQEKVYFVRCGDCNKSALYRTHGGNELYPCLYHRRAPKHQIWIPKGEYYTFERLLKYG</sequence>
<evidence type="ECO:0000256" key="2">
    <source>
        <dbReference type="ARBA" id="ARBA00023043"/>
    </source>
</evidence>
<dbReference type="STRING" id="692275.M3B639"/>
<gene>
    <name evidence="4" type="ORF">SEPMUDRAFT_147200</name>
</gene>
<dbReference type="eggNOG" id="ENOG502SQDU">
    <property type="taxonomic scope" value="Eukaryota"/>
</dbReference>
<dbReference type="Proteomes" id="UP000016931">
    <property type="component" value="Unassembled WGS sequence"/>
</dbReference>
<keyword evidence="5" id="KW-1185">Reference proteome</keyword>
<protein>
    <recommendedName>
        <fullName evidence="3">BTB domain-containing protein</fullName>
    </recommendedName>
</protein>
<dbReference type="GO" id="GO:0000151">
    <property type="term" value="C:ubiquitin ligase complex"/>
    <property type="evidence" value="ECO:0007669"/>
    <property type="project" value="TreeGrafter"/>
</dbReference>
<dbReference type="SUPFAM" id="SSF54695">
    <property type="entry name" value="POZ domain"/>
    <property type="match status" value="1"/>
</dbReference>
<dbReference type="GO" id="GO:0005737">
    <property type="term" value="C:cytoplasm"/>
    <property type="evidence" value="ECO:0007669"/>
    <property type="project" value="TreeGrafter"/>
</dbReference>
<keyword evidence="2" id="KW-0040">ANK repeat</keyword>
<evidence type="ECO:0000259" key="3">
    <source>
        <dbReference type="PROSITE" id="PS50097"/>
    </source>
</evidence>
<dbReference type="InterPro" id="IPR044515">
    <property type="entry name" value="ABTB1"/>
</dbReference>
<dbReference type="GeneID" id="27901281"/>
<dbReference type="CDD" id="cd18186">
    <property type="entry name" value="BTB_POZ_ZBTB_KLHL-like"/>
    <property type="match status" value="1"/>
</dbReference>
<dbReference type="InterPro" id="IPR000210">
    <property type="entry name" value="BTB/POZ_dom"/>
</dbReference>
<dbReference type="AlphaFoldDB" id="M3B639"/>
<dbReference type="PANTHER" id="PTHR46231:SF1">
    <property type="entry name" value="ANKYRIN REPEAT AND BTB_POZ DOMAIN-CONTAINING PROTEIN 1"/>
    <property type="match status" value="1"/>
</dbReference>
<dbReference type="Pfam" id="PF00651">
    <property type="entry name" value="BTB"/>
    <property type="match status" value="1"/>
</dbReference>
<dbReference type="PANTHER" id="PTHR46231">
    <property type="entry name" value="ANKYRIN REPEAT AND BTB/POZ DOMAIN-CONTAINING PROTEIN 1"/>
    <property type="match status" value="1"/>
</dbReference>
<evidence type="ECO:0000313" key="5">
    <source>
        <dbReference type="Proteomes" id="UP000016931"/>
    </source>
</evidence>
<reference evidence="4 5" key="1">
    <citation type="journal article" date="2012" name="PLoS Pathog.">
        <title>Diverse lifestyles and strategies of plant pathogenesis encoded in the genomes of eighteen Dothideomycetes fungi.</title>
        <authorList>
            <person name="Ohm R.A."/>
            <person name="Feau N."/>
            <person name="Henrissat B."/>
            <person name="Schoch C.L."/>
            <person name="Horwitz B.A."/>
            <person name="Barry K.W."/>
            <person name="Condon B.J."/>
            <person name="Copeland A.C."/>
            <person name="Dhillon B."/>
            <person name="Glaser F."/>
            <person name="Hesse C.N."/>
            <person name="Kosti I."/>
            <person name="LaButti K."/>
            <person name="Lindquist E.A."/>
            <person name="Lucas S."/>
            <person name="Salamov A.A."/>
            <person name="Bradshaw R.E."/>
            <person name="Ciuffetti L."/>
            <person name="Hamelin R.C."/>
            <person name="Kema G.H.J."/>
            <person name="Lawrence C."/>
            <person name="Scott J.A."/>
            <person name="Spatafora J.W."/>
            <person name="Turgeon B.G."/>
            <person name="de Wit P.J.G.M."/>
            <person name="Zhong S."/>
            <person name="Goodwin S.B."/>
            <person name="Grigoriev I.V."/>
        </authorList>
    </citation>
    <scope>NUCLEOTIDE SEQUENCE [LARGE SCALE GENOMIC DNA]</scope>
    <source>
        <strain evidence="4 5">SO2202</strain>
    </source>
</reference>
<dbReference type="SMART" id="SM00225">
    <property type="entry name" value="BTB"/>
    <property type="match status" value="1"/>
</dbReference>
<proteinExistence type="predicted"/>
<dbReference type="Gene3D" id="3.30.710.10">
    <property type="entry name" value="Potassium Channel Kv1.1, Chain A"/>
    <property type="match status" value="1"/>
</dbReference>
<dbReference type="OMA" id="EYYTFER"/>
<evidence type="ECO:0000313" key="4">
    <source>
        <dbReference type="EMBL" id="EMF15282.1"/>
    </source>
</evidence>
<name>M3B639_SPHMS</name>
<feature type="domain" description="BTB" evidence="3">
    <location>
        <begin position="15"/>
        <end position="84"/>
    </location>
</feature>
<keyword evidence="1" id="KW-0677">Repeat</keyword>
<dbReference type="InterPro" id="IPR011333">
    <property type="entry name" value="SKP1/BTB/POZ_sf"/>
</dbReference>
<dbReference type="PROSITE" id="PS50097">
    <property type="entry name" value="BTB"/>
    <property type="match status" value="1"/>
</dbReference>
<evidence type="ECO:0000256" key="1">
    <source>
        <dbReference type="ARBA" id="ARBA00022737"/>
    </source>
</evidence>
<dbReference type="OrthoDB" id="3916736at2759"/>
<dbReference type="HOGENOM" id="CLU_1098901_0_0_1"/>
<dbReference type="RefSeq" id="XP_016763403.1">
    <property type="nucleotide sequence ID" value="XM_016904144.1"/>
</dbReference>